<dbReference type="InterPro" id="IPR005829">
    <property type="entry name" value="Sugar_transporter_CS"/>
</dbReference>
<evidence type="ECO:0000259" key="10">
    <source>
        <dbReference type="PROSITE" id="PS50850"/>
    </source>
</evidence>
<dbReference type="InterPro" id="IPR020846">
    <property type="entry name" value="MFS_dom"/>
</dbReference>
<dbReference type="OrthoDB" id="2241241at2759"/>
<dbReference type="Proteomes" id="UP000094112">
    <property type="component" value="Unassembled WGS sequence"/>
</dbReference>
<evidence type="ECO:0000256" key="8">
    <source>
        <dbReference type="RuleBase" id="RU003346"/>
    </source>
</evidence>
<evidence type="ECO:0000256" key="4">
    <source>
        <dbReference type="ARBA" id="ARBA00022597"/>
    </source>
</evidence>
<evidence type="ECO:0000313" key="11">
    <source>
        <dbReference type="EMBL" id="ODQ57027.1"/>
    </source>
</evidence>
<sequence>MNDDNDAATEEAIESQSLWKLKGVILLCVANTFTGFLFGWDTGTIGGITNMSGFRRHFAPYKNGEYQFSQFIVGLIVSVFNVGCALGSTFISKTGDWKGRKFGIFISIIIYIIGVIVQLTSVSSAKWYQLLVGRIITGLAVGATSVLTPMFISESSPIKIRGAMVCVYQLMITLGILFGNVTNYGCKEYHPDSNAQWLIPIGLGFVWAALALTGLFFMPESPFYLVYKNDREGAIRSVARLNQLPPDSPLVHNEVDKFMEKSEQMKAETGQTTWTEFITGSPMLGFRLGIGMFIMAMQQLTGANYFFYYGTTLFNSVGLDDSYVTSIILATVNCVPTFFSVYLVERFGRKSCLMVGSVGMCACMLIYASVGGFGLYDSNGEARYSSGVAMIVFSCFFIVGFATTWGPVAFVLVSELYPVRVRAISMSVATAMNWIWNFLISLFTPFITDAIDFKFGYVFAGCLFVAILMVYLFVPETKGLTNSQIDDIYREGHVFNFKRHRKPDLEKSSDVDYTD</sequence>
<dbReference type="InterPro" id="IPR003663">
    <property type="entry name" value="Sugar/inositol_transpt"/>
</dbReference>
<accession>A0A1E3NWT1</accession>
<dbReference type="SUPFAM" id="SSF103473">
    <property type="entry name" value="MFS general substrate transporter"/>
    <property type="match status" value="1"/>
</dbReference>
<keyword evidence="6 9" id="KW-1133">Transmembrane helix</keyword>
<feature type="transmembrane region" description="Helical" evidence="9">
    <location>
        <begin position="351"/>
        <end position="376"/>
    </location>
</feature>
<evidence type="ECO:0000256" key="6">
    <source>
        <dbReference type="ARBA" id="ARBA00022989"/>
    </source>
</evidence>
<evidence type="ECO:0000256" key="5">
    <source>
        <dbReference type="ARBA" id="ARBA00022692"/>
    </source>
</evidence>
<dbReference type="GeneID" id="30201135"/>
<protein>
    <recommendedName>
        <fullName evidence="10">Major facilitator superfamily (MFS) profile domain-containing protein</fullName>
    </recommendedName>
</protein>
<dbReference type="GO" id="GO:0005886">
    <property type="term" value="C:plasma membrane"/>
    <property type="evidence" value="ECO:0007669"/>
    <property type="project" value="TreeGrafter"/>
</dbReference>
<dbReference type="Pfam" id="PF00083">
    <property type="entry name" value="Sugar_tr"/>
    <property type="match status" value="1"/>
</dbReference>
<evidence type="ECO:0000256" key="2">
    <source>
        <dbReference type="ARBA" id="ARBA00010992"/>
    </source>
</evidence>
<keyword evidence="5 9" id="KW-0812">Transmembrane</keyword>
<reference evidence="11 12" key="1">
    <citation type="journal article" date="2016" name="Proc. Natl. Acad. Sci. U.S.A.">
        <title>Comparative genomics of biotechnologically important yeasts.</title>
        <authorList>
            <person name="Riley R."/>
            <person name="Haridas S."/>
            <person name="Wolfe K.H."/>
            <person name="Lopes M.R."/>
            <person name="Hittinger C.T."/>
            <person name="Goeker M."/>
            <person name="Salamov A.A."/>
            <person name="Wisecaver J.H."/>
            <person name="Long T.M."/>
            <person name="Calvey C.H."/>
            <person name="Aerts A.L."/>
            <person name="Barry K.W."/>
            <person name="Choi C."/>
            <person name="Clum A."/>
            <person name="Coughlan A.Y."/>
            <person name="Deshpande S."/>
            <person name="Douglass A.P."/>
            <person name="Hanson S.J."/>
            <person name="Klenk H.-P."/>
            <person name="LaButti K.M."/>
            <person name="Lapidus A."/>
            <person name="Lindquist E.A."/>
            <person name="Lipzen A.M."/>
            <person name="Meier-Kolthoff J.P."/>
            <person name="Ohm R.A."/>
            <person name="Otillar R.P."/>
            <person name="Pangilinan J.L."/>
            <person name="Peng Y."/>
            <person name="Rokas A."/>
            <person name="Rosa C.A."/>
            <person name="Scheuner C."/>
            <person name="Sibirny A.A."/>
            <person name="Slot J.C."/>
            <person name="Stielow J.B."/>
            <person name="Sun H."/>
            <person name="Kurtzman C.P."/>
            <person name="Blackwell M."/>
            <person name="Grigoriev I.V."/>
            <person name="Jeffries T.W."/>
        </authorList>
    </citation>
    <scope>NUCLEOTIDE SEQUENCE [LARGE SCALE GENOMIC DNA]</scope>
    <source>
        <strain evidence="12">ATCC 58044 / CBS 1984 / NCYC 433 / NRRL Y-366-8</strain>
    </source>
</reference>
<feature type="transmembrane region" description="Helical" evidence="9">
    <location>
        <begin position="102"/>
        <end position="121"/>
    </location>
</feature>
<dbReference type="GO" id="GO:0005351">
    <property type="term" value="F:carbohydrate:proton symporter activity"/>
    <property type="evidence" value="ECO:0007669"/>
    <property type="project" value="TreeGrafter"/>
</dbReference>
<evidence type="ECO:0000256" key="1">
    <source>
        <dbReference type="ARBA" id="ARBA00004141"/>
    </source>
</evidence>
<dbReference type="PRINTS" id="PR00171">
    <property type="entry name" value="SUGRTRNSPORT"/>
</dbReference>
<dbReference type="PANTHER" id="PTHR48022:SF50">
    <property type="entry name" value="HEXOSE TRANSPORTER HXT14"/>
    <property type="match status" value="1"/>
</dbReference>
<feature type="transmembrane region" description="Helical" evidence="9">
    <location>
        <begin position="455"/>
        <end position="474"/>
    </location>
</feature>
<comment type="similarity">
    <text evidence="2 8">Belongs to the major facilitator superfamily. Sugar transporter (TC 2.A.1.1) family.</text>
</comment>
<keyword evidence="4" id="KW-0762">Sugar transport</keyword>
<dbReference type="NCBIfam" id="TIGR00879">
    <property type="entry name" value="SP"/>
    <property type="match status" value="1"/>
</dbReference>
<feature type="transmembrane region" description="Helical" evidence="9">
    <location>
        <begin position="388"/>
        <end position="412"/>
    </location>
</feature>
<feature type="transmembrane region" description="Helical" evidence="9">
    <location>
        <begin position="164"/>
        <end position="185"/>
    </location>
</feature>
<evidence type="ECO:0000256" key="3">
    <source>
        <dbReference type="ARBA" id="ARBA00022448"/>
    </source>
</evidence>
<keyword evidence="7 9" id="KW-0472">Membrane</keyword>
<dbReference type="InterPro" id="IPR036259">
    <property type="entry name" value="MFS_trans_sf"/>
</dbReference>
<dbReference type="PANTHER" id="PTHR48022">
    <property type="entry name" value="PLASTIDIC GLUCOSE TRANSPORTER 4"/>
    <property type="match status" value="1"/>
</dbReference>
<keyword evidence="12" id="KW-1185">Reference proteome</keyword>
<feature type="transmembrane region" description="Helical" evidence="9">
    <location>
        <begin position="24"/>
        <end position="48"/>
    </location>
</feature>
<dbReference type="InterPro" id="IPR005828">
    <property type="entry name" value="MFS_sugar_transport-like"/>
</dbReference>
<dbReference type="PROSITE" id="PS00217">
    <property type="entry name" value="SUGAR_TRANSPORT_2"/>
    <property type="match status" value="1"/>
</dbReference>
<gene>
    <name evidence="11" type="ORF">WICANDRAFT_65292</name>
</gene>
<evidence type="ECO:0000256" key="9">
    <source>
        <dbReference type="SAM" id="Phobius"/>
    </source>
</evidence>
<feature type="transmembrane region" description="Helical" evidence="9">
    <location>
        <begin position="322"/>
        <end position="344"/>
    </location>
</feature>
<keyword evidence="3 8" id="KW-0813">Transport</keyword>
<dbReference type="EMBL" id="KV454214">
    <property type="protein sequence ID" value="ODQ57027.1"/>
    <property type="molecule type" value="Genomic_DNA"/>
</dbReference>
<dbReference type="GO" id="GO:0055056">
    <property type="term" value="F:D-glucose transmembrane transporter activity"/>
    <property type="evidence" value="ECO:0007669"/>
    <property type="project" value="UniProtKB-ARBA"/>
</dbReference>
<dbReference type="STRING" id="683960.A0A1E3NWT1"/>
<dbReference type="Gene3D" id="1.20.1250.20">
    <property type="entry name" value="MFS general substrate transporter like domains"/>
    <property type="match status" value="1"/>
</dbReference>
<feature type="domain" description="Major facilitator superfamily (MFS) profile" evidence="10">
    <location>
        <begin position="27"/>
        <end position="478"/>
    </location>
</feature>
<dbReference type="PROSITE" id="PS50850">
    <property type="entry name" value="MFS"/>
    <property type="match status" value="1"/>
</dbReference>
<name>A0A1E3NWT1_WICAA</name>
<dbReference type="CDD" id="cd17356">
    <property type="entry name" value="MFS_HXT"/>
    <property type="match status" value="1"/>
</dbReference>
<feature type="transmembrane region" description="Helical" evidence="9">
    <location>
        <begin position="127"/>
        <end position="152"/>
    </location>
</feature>
<feature type="transmembrane region" description="Helical" evidence="9">
    <location>
        <begin position="424"/>
        <end position="443"/>
    </location>
</feature>
<comment type="subcellular location">
    <subcellularLocation>
        <location evidence="1">Membrane</location>
        <topology evidence="1">Multi-pass membrane protein</topology>
    </subcellularLocation>
</comment>
<dbReference type="RefSeq" id="XP_019036234.1">
    <property type="nucleotide sequence ID" value="XM_019183889.1"/>
</dbReference>
<feature type="transmembrane region" description="Helical" evidence="9">
    <location>
        <begin position="68"/>
        <end position="90"/>
    </location>
</feature>
<dbReference type="AlphaFoldDB" id="A0A1E3NWT1"/>
<evidence type="ECO:0000313" key="12">
    <source>
        <dbReference type="Proteomes" id="UP000094112"/>
    </source>
</evidence>
<proteinExistence type="inferred from homology"/>
<dbReference type="InterPro" id="IPR050360">
    <property type="entry name" value="MFS_Sugar_Transporters"/>
</dbReference>
<dbReference type="FunFam" id="1.20.1250.20:FF:000044">
    <property type="entry name" value="Hexose transporter Hxt3p"/>
    <property type="match status" value="1"/>
</dbReference>
<feature type="transmembrane region" description="Helical" evidence="9">
    <location>
        <begin position="197"/>
        <end position="218"/>
    </location>
</feature>
<organism evidence="11 12">
    <name type="scientific">Wickerhamomyces anomalus (strain ATCC 58044 / CBS 1984 / NCYC 433 / NRRL Y-366-8)</name>
    <name type="common">Yeast</name>
    <name type="synonym">Hansenula anomala</name>
    <dbReference type="NCBI Taxonomy" id="683960"/>
    <lineage>
        <taxon>Eukaryota</taxon>
        <taxon>Fungi</taxon>
        <taxon>Dikarya</taxon>
        <taxon>Ascomycota</taxon>
        <taxon>Saccharomycotina</taxon>
        <taxon>Saccharomycetes</taxon>
        <taxon>Phaffomycetales</taxon>
        <taxon>Wickerhamomycetaceae</taxon>
        <taxon>Wickerhamomyces</taxon>
    </lineage>
</organism>
<dbReference type="PROSITE" id="PS00216">
    <property type="entry name" value="SUGAR_TRANSPORT_1"/>
    <property type="match status" value="1"/>
</dbReference>
<evidence type="ECO:0000256" key="7">
    <source>
        <dbReference type="ARBA" id="ARBA00023136"/>
    </source>
</evidence>
<feature type="transmembrane region" description="Helical" evidence="9">
    <location>
        <begin position="288"/>
        <end position="310"/>
    </location>
</feature>